<dbReference type="EMBL" id="PDLM01000007">
    <property type="protein sequence ID" value="RDW73196.1"/>
    <property type="molecule type" value="Genomic_DNA"/>
</dbReference>
<evidence type="ECO:0008006" key="6">
    <source>
        <dbReference type="Google" id="ProtNLM"/>
    </source>
</evidence>
<sequence length="286" mass="32671">MAPPPKEVDDVPRLPMPSRNPLPLSSAQESAVREVYHARVREYCAAEIKQFADCALGRTFSVPWKCREQNRIMNNCMISHATQDEQDAAREEWFALRLKRQRDRELKEERRKEQEKFHREWWGLPQVDKDGDKGKEVLRRAERVGGFPKRDEDALSKDRHRLGRDKAGWLSAGIVQSELIVQLTYNQLNLAVDGVTSRENSHPGALFETRSSQGNGNALKSATNPQVAISQPPFSWKDRTSEPGNQHLQHKRSEIEDDLSAVFGMQVASKIHDANALKANWKWDGV</sequence>
<evidence type="ECO:0000256" key="1">
    <source>
        <dbReference type="ARBA" id="ARBA00007347"/>
    </source>
</evidence>
<comment type="caution">
    <text evidence="4">The sequence shown here is derived from an EMBL/GenBank/DDBJ whole genome shotgun (WGS) entry which is preliminary data.</text>
</comment>
<dbReference type="AlphaFoldDB" id="A0A3D8RGW1"/>
<dbReference type="PANTHER" id="PTHR22977:SF5">
    <property type="entry name" value="COX ASSEMBLY MITOCHONDRIAL PROTEIN HOMOLOG"/>
    <property type="match status" value="1"/>
</dbReference>
<keyword evidence="5" id="KW-1185">Reference proteome</keyword>
<evidence type="ECO:0000313" key="4">
    <source>
        <dbReference type="EMBL" id="RDW73196.1"/>
    </source>
</evidence>
<name>A0A3D8RGW1_9HELO</name>
<accession>A0A3D8RGW1</accession>
<feature type="compositionally biased region" description="Polar residues" evidence="3">
    <location>
        <begin position="209"/>
        <end position="233"/>
    </location>
</feature>
<reference evidence="4 5" key="1">
    <citation type="journal article" date="2018" name="IMA Fungus">
        <title>IMA Genome-F 9: Draft genome sequence of Annulohypoxylon stygium, Aspergillus mulundensis, Berkeleyomyces basicola (syn. Thielaviopsis basicola), Ceratocystis smalleyi, two Cercospora beticola strains, Coleophoma cylindrospora, Fusarium fracticaudum, Phialophora cf. hyalina, and Morchella septimelata.</title>
        <authorList>
            <person name="Wingfield B.D."/>
            <person name="Bills G.F."/>
            <person name="Dong Y."/>
            <person name="Huang W."/>
            <person name="Nel W.J."/>
            <person name="Swalarsk-Parry B.S."/>
            <person name="Vaghefi N."/>
            <person name="Wilken P.M."/>
            <person name="An Z."/>
            <person name="de Beer Z.W."/>
            <person name="De Vos L."/>
            <person name="Chen L."/>
            <person name="Duong T.A."/>
            <person name="Gao Y."/>
            <person name="Hammerbacher A."/>
            <person name="Kikkert J.R."/>
            <person name="Li Y."/>
            <person name="Li H."/>
            <person name="Li K."/>
            <person name="Li Q."/>
            <person name="Liu X."/>
            <person name="Ma X."/>
            <person name="Naidoo K."/>
            <person name="Pethybridge S.J."/>
            <person name="Sun J."/>
            <person name="Steenkamp E.T."/>
            <person name="van der Nest M.A."/>
            <person name="van Wyk S."/>
            <person name="Wingfield M.J."/>
            <person name="Xiong C."/>
            <person name="Yue Q."/>
            <person name="Zhang X."/>
        </authorList>
    </citation>
    <scope>NUCLEOTIDE SEQUENCE [LARGE SCALE GENOMIC DNA]</scope>
    <source>
        <strain evidence="4 5">BP6252</strain>
    </source>
</reference>
<comment type="similarity">
    <text evidence="1">Belongs to the CMC family.</text>
</comment>
<protein>
    <recommendedName>
        <fullName evidence="6">COX assembly mitochondrial protein</fullName>
    </recommendedName>
</protein>
<dbReference type="InterPro" id="IPR013892">
    <property type="entry name" value="Cyt_c_biogenesis_Cmc1-like"/>
</dbReference>
<proteinExistence type="inferred from homology"/>
<organism evidence="4 5">
    <name type="scientific">Coleophoma cylindrospora</name>
    <dbReference type="NCBI Taxonomy" id="1849047"/>
    <lineage>
        <taxon>Eukaryota</taxon>
        <taxon>Fungi</taxon>
        <taxon>Dikarya</taxon>
        <taxon>Ascomycota</taxon>
        <taxon>Pezizomycotina</taxon>
        <taxon>Leotiomycetes</taxon>
        <taxon>Helotiales</taxon>
        <taxon>Dermateaceae</taxon>
        <taxon>Coleophoma</taxon>
    </lineage>
</organism>
<dbReference type="Pfam" id="PF08583">
    <property type="entry name" value="Cmc1"/>
    <property type="match status" value="1"/>
</dbReference>
<evidence type="ECO:0000313" key="5">
    <source>
        <dbReference type="Proteomes" id="UP000256645"/>
    </source>
</evidence>
<dbReference type="GO" id="GO:0005739">
    <property type="term" value="C:mitochondrion"/>
    <property type="evidence" value="ECO:0007669"/>
    <property type="project" value="TreeGrafter"/>
</dbReference>
<dbReference type="OrthoDB" id="6224010at2759"/>
<evidence type="ECO:0000256" key="3">
    <source>
        <dbReference type="SAM" id="MobiDB-lite"/>
    </source>
</evidence>
<dbReference type="Proteomes" id="UP000256645">
    <property type="component" value="Unassembled WGS sequence"/>
</dbReference>
<feature type="compositionally biased region" description="Basic and acidic residues" evidence="3">
    <location>
        <begin position="1"/>
        <end position="12"/>
    </location>
</feature>
<dbReference type="PANTHER" id="PTHR22977">
    <property type="entry name" value="COX ASSEMBLY MITOCHONDRIAL PROTEIN"/>
    <property type="match status" value="1"/>
</dbReference>
<keyword evidence="2" id="KW-1015">Disulfide bond</keyword>
<dbReference type="PROSITE" id="PS51808">
    <property type="entry name" value="CHCH"/>
    <property type="match status" value="1"/>
</dbReference>
<evidence type="ECO:0000256" key="2">
    <source>
        <dbReference type="ARBA" id="ARBA00023157"/>
    </source>
</evidence>
<gene>
    <name evidence="4" type="ORF">BP6252_07103</name>
</gene>
<dbReference type="STRING" id="1849047.A0A3D8RGW1"/>
<feature type="region of interest" description="Disordered" evidence="3">
    <location>
        <begin position="1"/>
        <end position="28"/>
    </location>
</feature>
<feature type="region of interest" description="Disordered" evidence="3">
    <location>
        <begin position="207"/>
        <end position="252"/>
    </location>
</feature>